<reference evidence="1 2" key="1">
    <citation type="submission" date="2009-05" db="EMBL/GenBank/DDBJ databases">
        <title>The draft genome of Acidovorax delafieldii 2AN.</title>
        <authorList>
            <consortium name="US DOE Joint Genome Institute (JGI-PGF)"/>
            <person name="Lucas S."/>
            <person name="Copeland A."/>
            <person name="Lapidus A."/>
            <person name="Glavina del Rio T."/>
            <person name="Tice H."/>
            <person name="Bruce D."/>
            <person name="Goodwin L."/>
            <person name="Pitluck S."/>
            <person name="Larimer F."/>
            <person name="Land M.L."/>
            <person name="Hauser L."/>
            <person name="Shelobolina E.S."/>
            <person name="Picardal F."/>
            <person name="Roden E."/>
            <person name="Emerson D."/>
        </authorList>
    </citation>
    <scope>NUCLEOTIDE SEQUENCE [LARGE SCALE GENOMIC DNA]</scope>
    <source>
        <strain evidence="1 2">2AN</strain>
    </source>
</reference>
<dbReference type="EMBL" id="ACQT01000084">
    <property type="protein sequence ID" value="EER59953.1"/>
    <property type="molecule type" value="Genomic_DNA"/>
</dbReference>
<dbReference type="GO" id="GO:0019825">
    <property type="term" value="F:oxygen binding"/>
    <property type="evidence" value="ECO:0007669"/>
    <property type="project" value="InterPro"/>
</dbReference>
<proteinExistence type="predicted"/>
<gene>
    <name evidence="1" type="ORF">AcdelDRAFT_2482</name>
</gene>
<evidence type="ECO:0000313" key="2">
    <source>
        <dbReference type="Proteomes" id="UP000003856"/>
    </source>
</evidence>
<keyword evidence="2" id="KW-1185">Reference proteome</keyword>
<evidence type="ECO:0000313" key="1">
    <source>
        <dbReference type="EMBL" id="EER59953.1"/>
    </source>
</evidence>
<dbReference type="PATRIC" id="fig|573060.9.peg.2616"/>
<protein>
    <submittedName>
        <fullName evidence="1">Hemoglobin-like protein</fullName>
    </submittedName>
</protein>
<accession>C5T6F2</accession>
<dbReference type="CDD" id="cd08916">
    <property type="entry name" value="TrHb3_P"/>
    <property type="match status" value="1"/>
</dbReference>
<dbReference type="InterPro" id="IPR012292">
    <property type="entry name" value="Globin/Proto"/>
</dbReference>
<dbReference type="GO" id="GO:0020037">
    <property type="term" value="F:heme binding"/>
    <property type="evidence" value="ECO:0007669"/>
    <property type="project" value="InterPro"/>
</dbReference>
<dbReference type="Proteomes" id="UP000003856">
    <property type="component" value="Unassembled WGS sequence"/>
</dbReference>
<name>C5T6F2_ACIDE</name>
<dbReference type="InterPro" id="IPR009050">
    <property type="entry name" value="Globin-like_sf"/>
</dbReference>
<dbReference type="AlphaFoldDB" id="C5T6F2"/>
<dbReference type="Gene3D" id="1.10.490.10">
    <property type="entry name" value="Globins"/>
    <property type="match status" value="1"/>
</dbReference>
<dbReference type="RefSeq" id="WP_005797043.1">
    <property type="nucleotide sequence ID" value="NZ_ACQT01000084.1"/>
</dbReference>
<sequence length="158" mass="17265">MQLNASSTHQAADGAAPGGWRAPSVESLTELVHRFYADVRADALLGPVFEEALRDRWEPHLARMVDFWCTVALGSKSFRGNVFSKHMALQGVTPAHFAAWVRLWGKQTERLFAPEVAHDLQVTAHGIARNLFFGYFGNAPEFGGQASSHPAAADTAHP</sequence>
<organism evidence="1 2">
    <name type="scientific">Acidovorax delafieldii 2AN</name>
    <dbReference type="NCBI Taxonomy" id="573060"/>
    <lineage>
        <taxon>Bacteria</taxon>
        <taxon>Pseudomonadati</taxon>
        <taxon>Pseudomonadota</taxon>
        <taxon>Betaproteobacteria</taxon>
        <taxon>Burkholderiales</taxon>
        <taxon>Comamonadaceae</taxon>
        <taxon>Acidovorax</taxon>
    </lineage>
</organism>
<dbReference type="SUPFAM" id="SSF46458">
    <property type="entry name" value="Globin-like"/>
    <property type="match status" value="1"/>
</dbReference>
<comment type="caution">
    <text evidence="1">The sequence shown here is derived from an EMBL/GenBank/DDBJ whole genome shotgun (WGS) entry which is preliminary data.</text>
</comment>